<feature type="compositionally biased region" description="Polar residues" evidence="1">
    <location>
        <begin position="327"/>
        <end position="338"/>
    </location>
</feature>
<accession>H1DDZ6</accession>
<proteinExistence type="predicted"/>
<dbReference type="SUPFAM" id="SSF52540">
    <property type="entry name" value="P-loop containing nucleoside triphosphate hydrolases"/>
    <property type="match status" value="1"/>
</dbReference>
<name>H1DDZ6_9BACT</name>
<feature type="domain" description="Helicase HerA central" evidence="2">
    <location>
        <begin position="497"/>
        <end position="721"/>
    </location>
</feature>
<comment type="caution">
    <text evidence="3">The sequence shown here is derived from an EMBL/GenBank/DDBJ whole genome shotgun (WGS) entry which is preliminary data.</text>
</comment>
<feature type="compositionally biased region" description="Polar residues" evidence="1">
    <location>
        <begin position="239"/>
        <end position="260"/>
    </location>
</feature>
<feature type="compositionally biased region" description="Polar residues" evidence="1">
    <location>
        <begin position="286"/>
        <end position="319"/>
    </location>
</feature>
<dbReference type="GeneID" id="98068135"/>
<dbReference type="PATRIC" id="fig|742817.3.peg.516"/>
<dbReference type="Proteomes" id="UP000004892">
    <property type="component" value="Unassembled WGS sequence"/>
</dbReference>
<evidence type="ECO:0000256" key="1">
    <source>
        <dbReference type="SAM" id="MobiDB-lite"/>
    </source>
</evidence>
<dbReference type="HOGENOM" id="CLU_010030_0_0_10"/>
<protein>
    <recommendedName>
        <fullName evidence="2">Helicase HerA central domain-containing protein</fullName>
    </recommendedName>
</protein>
<dbReference type="RefSeq" id="WP_009135636.1">
    <property type="nucleotide sequence ID" value="NZ_JH594596.1"/>
</dbReference>
<dbReference type="Pfam" id="PF01935">
    <property type="entry name" value="DUF87"/>
    <property type="match status" value="1"/>
</dbReference>
<feature type="region of interest" description="Disordered" evidence="1">
    <location>
        <begin position="284"/>
        <end position="338"/>
    </location>
</feature>
<keyword evidence="4" id="KW-1185">Reference proteome</keyword>
<sequence>MEQGLTKPYKEVNLAEQLDLFHEIVTHDYLALLNECQIVPLNQSDNTTMRWYKITKIVTEKDVFFGDKLSMLYTSLHDTAKNVVLVLHKENEGNFELYLGARDYSGNKLISGEILKAGLEGYMPGVKIQSSKSLKHIQYDKPFITSVSALGSLRDDKKDSFVQGLERLIDASSSIPKFTAYFIAENVSSEQANSMINAFCNIQSQLSTVSEVHLTYSDSETKGVSDSITRSFSETLTENISRTVTRTEGTNENITNGESDSNSHSDNRSKNILHSLCSTLFGGRTGSSDSTSHQTNWSKQTGWNVSTAVGDQSGTSTGKQKGESNQHQENQSTTTGTSRQITIKNFALQNFIKLIDKQVERINNGIPFGLWSVSTYFVAPTETTSVKLANLYRGCIIGEESGIENCAINTWCKPRDCSAIYEYLTNSLQPRFIFNGINVSPGTVVTSKELAIHLSLPQTSVPGVLVREEQPFGRNVITDDKYTPDNSIAIGTVQHLGETFEDEVVSLGINGLSKHTLVTGTTGSGKSNTLYLLLSELMKKGIKFLVIEPAKGEYKEVFGSDPSVIVYGSNPRISDLLTINPFAFPEDIDVYEHIDALVEIFNACWPMYAAMPQVLKHSIIEAYKTCGWDLDNSYNPNGVFPTVADVLDSLKDYINSSEYSSDTKGDYKGSLETRLQSLCDGIVGRMFNGTPLSDQQLFDTNVIIDISRVKSSETKSLIMGLLVLKLNEYRSSEHKGMNLPLRHITVLEEAHNLLKRTSTAQSAESSNVAGMAVEKIANSMAEMRTYGEGFIIADQSPSMLDLAAIRNTNTKILMALPEKEDREAAGKSIGLDDSHIEEISKLKTGEAIIYQTSWEEPVRTKVFYCPIESTPWSYKFSYSSLDAHNSAALAEIFNILYKCYTSVGADINRAEFFALLAKSTISGGRLGKIKQKLNSIIKPSNDDIAFIFVTIVGTSIFESASKSSDVDVMNANITRSLSEVTGLSVDSRMRTFLNMYMKGCSDRMNNAFYKGWLEATLNK</sequence>
<dbReference type="InterPro" id="IPR002789">
    <property type="entry name" value="HerA_central"/>
</dbReference>
<evidence type="ECO:0000259" key="2">
    <source>
        <dbReference type="Pfam" id="PF01935"/>
    </source>
</evidence>
<dbReference type="Gene3D" id="3.40.50.300">
    <property type="entry name" value="P-loop containing nucleotide triphosphate hydrolases"/>
    <property type="match status" value="2"/>
</dbReference>
<dbReference type="PANTHER" id="PTHR42957:SF1">
    <property type="entry name" value="HELICASE MJ1565-RELATED"/>
    <property type="match status" value="1"/>
</dbReference>
<gene>
    <name evidence="3" type="ORF">HMPREF9449_00482</name>
</gene>
<dbReference type="eggNOG" id="COG0433">
    <property type="taxonomic scope" value="Bacteria"/>
</dbReference>
<dbReference type="InterPro" id="IPR008571">
    <property type="entry name" value="HerA-like"/>
</dbReference>
<dbReference type="STRING" id="742817.HMPREF9449_00482"/>
<organism evidence="3 4">
    <name type="scientific">Odoribacter laneus YIT 12061</name>
    <dbReference type="NCBI Taxonomy" id="742817"/>
    <lineage>
        <taxon>Bacteria</taxon>
        <taxon>Pseudomonadati</taxon>
        <taxon>Bacteroidota</taxon>
        <taxon>Bacteroidia</taxon>
        <taxon>Bacteroidales</taxon>
        <taxon>Odoribacteraceae</taxon>
        <taxon>Odoribacter</taxon>
    </lineage>
</organism>
<evidence type="ECO:0000313" key="4">
    <source>
        <dbReference type="Proteomes" id="UP000004892"/>
    </source>
</evidence>
<evidence type="ECO:0000313" key="3">
    <source>
        <dbReference type="EMBL" id="EHP50793.1"/>
    </source>
</evidence>
<dbReference type="AlphaFoldDB" id="H1DDZ6"/>
<reference evidence="3 4" key="1">
    <citation type="submission" date="2012-01" db="EMBL/GenBank/DDBJ databases">
        <title>The Genome Sequence of Odoribacter laneus YIT 12061.</title>
        <authorList>
            <consortium name="The Broad Institute Genome Sequencing Platform"/>
            <person name="Earl A."/>
            <person name="Ward D."/>
            <person name="Feldgarden M."/>
            <person name="Gevers D."/>
            <person name="Morotomi M."/>
            <person name="Young S.K."/>
            <person name="Zeng Q."/>
            <person name="Gargeya S."/>
            <person name="Fitzgerald M."/>
            <person name="Haas B."/>
            <person name="Abouelleil A."/>
            <person name="Alvarado L."/>
            <person name="Arachchi H.M."/>
            <person name="Berlin A."/>
            <person name="Chapman S.B."/>
            <person name="Gearin G."/>
            <person name="Goldberg J."/>
            <person name="Griggs A."/>
            <person name="Gujja S."/>
            <person name="Hansen M."/>
            <person name="Heiman D."/>
            <person name="Howarth C."/>
            <person name="Larimer J."/>
            <person name="Lui A."/>
            <person name="MacDonald P.J.P."/>
            <person name="McCowen C."/>
            <person name="Montmayeur A."/>
            <person name="Murphy C."/>
            <person name="Neiman D."/>
            <person name="Pearson M."/>
            <person name="Priest M."/>
            <person name="Roberts A."/>
            <person name="Saif S."/>
            <person name="Shea T."/>
            <person name="Sisk P."/>
            <person name="Stolte C."/>
            <person name="Sykes S."/>
            <person name="Wortman J."/>
            <person name="Nusbaum C."/>
            <person name="Birren B."/>
        </authorList>
    </citation>
    <scope>NUCLEOTIDE SEQUENCE [LARGE SCALE GENOMIC DNA]</scope>
    <source>
        <strain evidence="3 4">YIT 12061</strain>
    </source>
</reference>
<feature type="region of interest" description="Disordered" evidence="1">
    <location>
        <begin position="239"/>
        <end position="268"/>
    </location>
</feature>
<dbReference type="PANTHER" id="PTHR42957">
    <property type="entry name" value="HELICASE MJ1565-RELATED"/>
    <property type="match status" value="1"/>
</dbReference>
<dbReference type="EMBL" id="ADMC01000005">
    <property type="protein sequence ID" value="EHP50793.1"/>
    <property type="molecule type" value="Genomic_DNA"/>
</dbReference>
<dbReference type="InterPro" id="IPR027417">
    <property type="entry name" value="P-loop_NTPase"/>
</dbReference>